<protein>
    <submittedName>
        <fullName evidence="1">Uncharacterized protein</fullName>
    </submittedName>
</protein>
<dbReference type="Proteomes" id="UP001630127">
    <property type="component" value="Unassembled WGS sequence"/>
</dbReference>
<gene>
    <name evidence="1" type="ORF">ACH5RR_000770</name>
</gene>
<dbReference type="EMBL" id="JBJUIK010000001">
    <property type="protein sequence ID" value="KAL3537404.1"/>
    <property type="molecule type" value="Genomic_DNA"/>
</dbReference>
<comment type="caution">
    <text evidence="1">The sequence shown here is derived from an EMBL/GenBank/DDBJ whole genome shotgun (WGS) entry which is preliminary data.</text>
</comment>
<proteinExistence type="predicted"/>
<evidence type="ECO:0000313" key="2">
    <source>
        <dbReference type="Proteomes" id="UP001630127"/>
    </source>
</evidence>
<keyword evidence="2" id="KW-1185">Reference proteome</keyword>
<accession>A0ABD3B1M9</accession>
<reference evidence="1 2" key="1">
    <citation type="submission" date="2024-11" db="EMBL/GenBank/DDBJ databases">
        <title>A near-complete genome assembly of Cinchona calisaya.</title>
        <authorList>
            <person name="Lian D.C."/>
            <person name="Zhao X.W."/>
            <person name="Wei L."/>
        </authorList>
    </citation>
    <scope>NUCLEOTIDE SEQUENCE [LARGE SCALE GENOMIC DNA]</scope>
    <source>
        <tissue evidence="1">Nenye</tissue>
    </source>
</reference>
<name>A0ABD3B1M9_9GENT</name>
<evidence type="ECO:0000313" key="1">
    <source>
        <dbReference type="EMBL" id="KAL3537404.1"/>
    </source>
</evidence>
<organism evidence="1 2">
    <name type="scientific">Cinchona calisaya</name>
    <dbReference type="NCBI Taxonomy" id="153742"/>
    <lineage>
        <taxon>Eukaryota</taxon>
        <taxon>Viridiplantae</taxon>
        <taxon>Streptophyta</taxon>
        <taxon>Embryophyta</taxon>
        <taxon>Tracheophyta</taxon>
        <taxon>Spermatophyta</taxon>
        <taxon>Magnoliopsida</taxon>
        <taxon>eudicotyledons</taxon>
        <taxon>Gunneridae</taxon>
        <taxon>Pentapetalae</taxon>
        <taxon>asterids</taxon>
        <taxon>lamiids</taxon>
        <taxon>Gentianales</taxon>
        <taxon>Rubiaceae</taxon>
        <taxon>Cinchonoideae</taxon>
        <taxon>Cinchoneae</taxon>
        <taxon>Cinchona</taxon>
    </lineage>
</organism>
<dbReference type="AlphaFoldDB" id="A0ABD3B1M9"/>
<sequence length="236" mass="26713">MENHTMQPICSDGFMATMRLPCAHMMRHWRGQTLPLAMVYSQWRIDTRESLLSEVKATDDDCNLGNMGSVLTRLKDKYEQWPLADKENAQVRLSVLVAGPRSLSFEPKVQPEFVVGDWKNELGIVDAIAKCGTGKESANAKTHYARPISYIGKRMGISNDHIRPIRKSFVGFTRYSVIPEGTIRLPLTLGETLKCRIEIKRNLMRESARGSRMLHDVATKHINEGKDFSGRGGEFF</sequence>